<accession>A0A0C9VP72</accession>
<dbReference type="Proteomes" id="UP000054279">
    <property type="component" value="Unassembled WGS sequence"/>
</dbReference>
<protein>
    <submittedName>
        <fullName evidence="1">Uncharacterized protein</fullName>
    </submittedName>
</protein>
<gene>
    <name evidence="1" type="ORF">M422DRAFT_47690</name>
</gene>
<keyword evidence="2" id="KW-1185">Reference proteome</keyword>
<evidence type="ECO:0000313" key="2">
    <source>
        <dbReference type="Proteomes" id="UP000054279"/>
    </source>
</evidence>
<dbReference type="EMBL" id="KN837120">
    <property type="protein sequence ID" value="KIJ43862.1"/>
    <property type="molecule type" value="Genomic_DNA"/>
</dbReference>
<name>A0A0C9VP72_SPHS4</name>
<organism evidence="1 2">
    <name type="scientific">Sphaerobolus stellatus (strain SS14)</name>
    <dbReference type="NCBI Taxonomy" id="990650"/>
    <lineage>
        <taxon>Eukaryota</taxon>
        <taxon>Fungi</taxon>
        <taxon>Dikarya</taxon>
        <taxon>Basidiomycota</taxon>
        <taxon>Agaricomycotina</taxon>
        <taxon>Agaricomycetes</taxon>
        <taxon>Phallomycetidae</taxon>
        <taxon>Geastrales</taxon>
        <taxon>Sphaerobolaceae</taxon>
        <taxon>Sphaerobolus</taxon>
    </lineage>
</organism>
<evidence type="ECO:0000313" key="1">
    <source>
        <dbReference type="EMBL" id="KIJ43862.1"/>
    </source>
</evidence>
<sequence>MRSVKQNTEVDELRLSCSVQTNTTSEGHPLSYCFLTQVNYVMARIDRDHPWSFQKHEPYTVDLVQGLVWELCAKFPARTCVKSSVNELFLFIDKPVLEKSGYSTKPNAYWSTCPNGSSVLEKWQLLLFGIAKPPQFFRQYIPARFEFAKKTVLGAVYEACGFNPNCSDVTTFLGYSLPQHLPLSILASLR</sequence>
<dbReference type="AlphaFoldDB" id="A0A0C9VP72"/>
<reference evidence="1 2" key="1">
    <citation type="submission" date="2014-06" db="EMBL/GenBank/DDBJ databases">
        <title>Evolutionary Origins and Diversification of the Mycorrhizal Mutualists.</title>
        <authorList>
            <consortium name="DOE Joint Genome Institute"/>
            <consortium name="Mycorrhizal Genomics Consortium"/>
            <person name="Kohler A."/>
            <person name="Kuo A."/>
            <person name="Nagy L.G."/>
            <person name="Floudas D."/>
            <person name="Copeland A."/>
            <person name="Barry K.W."/>
            <person name="Cichocki N."/>
            <person name="Veneault-Fourrey C."/>
            <person name="LaButti K."/>
            <person name="Lindquist E.A."/>
            <person name="Lipzen A."/>
            <person name="Lundell T."/>
            <person name="Morin E."/>
            <person name="Murat C."/>
            <person name="Riley R."/>
            <person name="Ohm R."/>
            <person name="Sun H."/>
            <person name="Tunlid A."/>
            <person name="Henrissat B."/>
            <person name="Grigoriev I.V."/>
            <person name="Hibbett D.S."/>
            <person name="Martin F."/>
        </authorList>
    </citation>
    <scope>NUCLEOTIDE SEQUENCE [LARGE SCALE GENOMIC DNA]</scope>
    <source>
        <strain evidence="1 2">SS14</strain>
    </source>
</reference>
<dbReference type="HOGENOM" id="CLU_138102_0_0_1"/>
<proteinExistence type="predicted"/>